<dbReference type="Proteomes" id="UP000292408">
    <property type="component" value="Unassembled WGS sequence"/>
</dbReference>
<name>A0A4Q7TFV6_9MICO</name>
<feature type="region of interest" description="Disordered" evidence="1">
    <location>
        <begin position="185"/>
        <end position="211"/>
    </location>
</feature>
<comment type="caution">
    <text evidence="2">The sequence shown here is derived from an EMBL/GenBank/DDBJ whole genome shotgun (WGS) entry which is preliminary data.</text>
</comment>
<organism evidence="2 3">
    <name type="scientific">Microcella alkaliphila</name>
    <dbReference type="NCBI Taxonomy" id="279828"/>
    <lineage>
        <taxon>Bacteria</taxon>
        <taxon>Bacillati</taxon>
        <taxon>Actinomycetota</taxon>
        <taxon>Actinomycetes</taxon>
        <taxon>Micrococcales</taxon>
        <taxon>Microbacteriaceae</taxon>
        <taxon>Microcella</taxon>
    </lineage>
</organism>
<evidence type="ECO:0000313" key="2">
    <source>
        <dbReference type="EMBL" id="RZT59351.1"/>
    </source>
</evidence>
<reference evidence="2 3" key="1">
    <citation type="journal article" date="2015" name="Stand. Genomic Sci.">
        <title>Genomic Encyclopedia of Bacterial and Archaeal Type Strains, Phase III: the genomes of soil and plant-associated and newly described type strains.</title>
        <authorList>
            <person name="Whitman W.B."/>
            <person name="Woyke T."/>
            <person name="Klenk H.P."/>
            <person name="Zhou Y."/>
            <person name="Lilburn T.G."/>
            <person name="Beck B.J."/>
            <person name="De Vos P."/>
            <person name="Vandamme P."/>
            <person name="Eisen J.A."/>
            <person name="Garrity G."/>
            <person name="Hugenholtz P."/>
            <person name="Kyrpides N.C."/>
        </authorList>
    </citation>
    <scope>NUCLEOTIDE SEQUENCE [LARGE SCALE GENOMIC DNA]</scope>
    <source>
        <strain evidence="2 3">AC4r</strain>
    </source>
</reference>
<feature type="compositionally biased region" description="Basic and acidic residues" evidence="1">
    <location>
        <begin position="185"/>
        <end position="196"/>
    </location>
</feature>
<evidence type="ECO:0000256" key="1">
    <source>
        <dbReference type="SAM" id="MobiDB-lite"/>
    </source>
</evidence>
<gene>
    <name evidence="2" type="ORF">EV140_1956</name>
</gene>
<accession>A0A4Q7TFV6</accession>
<evidence type="ECO:0000313" key="3">
    <source>
        <dbReference type="Proteomes" id="UP000292408"/>
    </source>
</evidence>
<dbReference type="AlphaFoldDB" id="A0A4Q7TFV6"/>
<sequence length="211" mass="23330">MPFETFQKPARRMGRPPTNPQVALPGDHDAMTETQKRTHYSRGCRHDVCRAAASAYNKALAARKKANATGAASDAAEPAVLTQAEREQRLPALGATRRIQALMRAGHSPVQIARRSQVGVDAAWWLALGQVDDVAKVTHTRIDQAFHTMRTSLPEPMAKTRADGDRITAMSRGFAIQQGWAGPFDWRDIDRDERPQHTPSTRRRTATEATA</sequence>
<dbReference type="OrthoDB" id="4551696at2"/>
<dbReference type="RefSeq" id="WP_130283406.1">
    <property type="nucleotide sequence ID" value="NZ_SGXT01000016.1"/>
</dbReference>
<protein>
    <submittedName>
        <fullName evidence="2">Uncharacterized protein</fullName>
    </submittedName>
</protein>
<keyword evidence="3" id="KW-1185">Reference proteome</keyword>
<proteinExistence type="predicted"/>
<feature type="region of interest" description="Disordered" evidence="1">
    <location>
        <begin position="1"/>
        <end position="27"/>
    </location>
</feature>
<dbReference type="EMBL" id="SGXT01000016">
    <property type="protein sequence ID" value="RZT59351.1"/>
    <property type="molecule type" value="Genomic_DNA"/>
</dbReference>